<dbReference type="Proteomes" id="UP000269412">
    <property type="component" value="Unassembled WGS sequence"/>
</dbReference>
<keyword evidence="1" id="KW-0812">Transmembrane</keyword>
<accession>A0A495DWB8</accession>
<dbReference type="RefSeq" id="WP_121068670.1">
    <property type="nucleotide sequence ID" value="NZ_RBIQ01000010.1"/>
</dbReference>
<keyword evidence="4" id="KW-1185">Reference proteome</keyword>
<dbReference type="InterPro" id="IPR025698">
    <property type="entry name" value="2TM_dom"/>
</dbReference>
<gene>
    <name evidence="3" type="ORF">CLV91_2658</name>
</gene>
<evidence type="ECO:0000313" key="4">
    <source>
        <dbReference type="Proteomes" id="UP000269412"/>
    </source>
</evidence>
<keyword evidence="1" id="KW-1133">Transmembrane helix</keyword>
<evidence type="ECO:0000313" key="3">
    <source>
        <dbReference type="EMBL" id="RKR07897.1"/>
    </source>
</evidence>
<dbReference type="EMBL" id="RBIQ01000010">
    <property type="protein sequence ID" value="RKR07897.1"/>
    <property type="molecule type" value="Genomic_DNA"/>
</dbReference>
<evidence type="ECO:0000259" key="2">
    <source>
        <dbReference type="Pfam" id="PF13239"/>
    </source>
</evidence>
<name>A0A495DWB8_9FLAO</name>
<dbReference type="OrthoDB" id="8965954at2"/>
<dbReference type="AlphaFoldDB" id="A0A495DWB8"/>
<feature type="domain" description="2TM" evidence="2">
    <location>
        <begin position="12"/>
        <end position="89"/>
    </location>
</feature>
<evidence type="ECO:0000256" key="1">
    <source>
        <dbReference type="SAM" id="Phobius"/>
    </source>
</evidence>
<organism evidence="3 4">
    <name type="scientific">Maribacter vaceletii</name>
    <dbReference type="NCBI Taxonomy" id="1206816"/>
    <lineage>
        <taxon>Bacteria</taxon>
        <taxon>Pseudomonadati</taxon>
        <taxon>Bacteroidota</taxon>
        <taxon>Flavobacteriia</taxon>
        <taxon>Flavobacteriales</taxon>
        <taxon>Flavobacteriaceae</taxon>
        <taxon>Maribacter</taxon>
    </lineage>
</organism>
<proteinExistence type="predicted"/>
<feature type="transmembrane region" description="Helical" evidence="1">
    <location>
        <begin position="46"/>
        <end position="75"/>
    </location>
</feature>
<reference evidence="3 4" key="1">
    <citation type="submission" date="2018-10" db="EMBL/GenBank/DDBJ databases">
        <title>Genomic Encyclopedia of Archaeal and Bacterial Type Strains, Phase II (KMG-II): from individual species to whole genera.</title>
        <authorList>
            <person name="Goeker M."/>
        </authorList>
    </citation>
    <scope>NUCLEOTIDE SEQUENCE [LARGE SCALE GENOMIC DNA]</scope>
    <source>
        <strain evidence="3 4">DSM 25230</strain>
    </source>
</reference>
<protein>
    <submittedName>
        <fullName evidence="3">2TM domain-containing protein</fullName>
    </submittedName>
</protein>
<keyword evidence="1" id="KW-0472">Membrane</keyword>
<feature type="transmembrane region" description="Helical" evidence="1">
    <location>
        <begin position="21"/>
        <end position="40"/>
    </location>
</feature>
<sequence length="92" mass="10837">MKTLHQEGRYLRAKERVQEEKSFYSNLTAYCMVIPMLGLVNYYTTGFYWIVFPALGWGLGLVLHAMKVFGFNLFLGKNWEERKIAEYMKDAI</sequence>
<dbReference type="Pfam" id="PF13239">
    <property type="entry name" value="2TM"/>
    <property type="match status" value="1"/>
</dbReference>
<comment type="caution">
    <text evidence="3">The sequence shown here is derived from an EMBL/GenBank/DDBJ whole genome shotgun (WGS) entry which is preliminary data.</text>
</comment>